<evidence type="ECO:0000313" key="3">
    <source>
        <dbReference type="Proteomes" id="UP001529235"/>
    </source>
</evidence>
<keyword evidence="1" id="KW-0812">Transmembrane</keyword>
<proteinExistence type="predicted"/>
<keyword evidence="3" id="KW-1185">Reference proteome</keyword>
<reference evidence="2 3" key="1">
    <citation type="submission" date="2023-05" db="EMBL/GenBank/DDBJ databases">
        <title>A new hyperthermophilic archaea 'Ignisphaera cupida' sp. nov. and description of the family 'Ignisphaeraceae' fam. nov.</title>
        <authorList>
            <person name="Podosokorskaya O.A."/>
            <person name="Elcheninov A.G."/>
            <person name="Klukina A."/>
            <person name="Merkel A.Y."/>
        </authorList>
    </citation>
    <scope>NUCLEOTIDE SEQUENCE [LARGE SCALE GENOMIC DNA]</scope>
    <source>
        <strain evidence="2 3">4213-co</strain>
    </source>
</reference>
<name>A0ABD4Z6L4_9CREN</name>
<dbReference type="EMBL" id="JASNVW010000001">
    <property type="protein sequence ID" value="MDK6027970.1"/>
    <property type="molecule type" value="Genomic_DNA"/>
</dbReference>
<sequence length="459" mass="51513">MYLILVAYYLAILTFYIGVLIYSLPIPVTSLKRWAPRLIADAFFVMVLLFSISSIVTLSNIIQHTLGGDWNSFLSYTKASIAGRVYVLMMLGLLRDLLSKIGFLSGITRLVSMIMNSIVASLYMLLVMYTLSVVVKTSFWTFIALGLALMAIPFRIARSAGAFLLAFALVFNTALPLYMQFVKMLIFSEASSLSGFIVYGSVVNMNNKSISHGFIGLEYGNKYIAPIPVYSSIYTMLVNYEGNATLYFDVCGHMFFTNITNASIHNLCRNTYSGTTPLLCKLNLKVMGLIDYNEGIALHAFPFPSSVNVSLFTPKYIEVYLESQQDFDLYISLVDAYNIKSLSIDSNTIENVDDYIKYRWRWFDLYGRSYVLKIPAGMHKLSVSLDKDENAEVEPSESYIYMAQSQAMNSGNIPNIFDEIIRAIYIDIVGVALYITILFSVSIGFAKVLGGYAKLRMII</sequence>
<protein>
    <submittedName>
        <fullName evidence="2">Uncharacterized protein</fullName>
    </submittedName>
</protein>
<evidence type="ECO:0000256" key="1">
    <source>
        <dbReference type="SAM" id="Phobius"/>
    </source>
</evidence>
<gene>
    <name evidence="2" type="ORF">QPL79_01135</name>
</gene>
<accession>A0ABD4Z6L4</accession>
<comment type="caution">
    <text evidence="2">The sequence shown here is derived from an EMBL/GenBank/DDBJ whole genome shotgun (WGS) entry which is preliminary data.</text>
</comment>
<keyword evidence="1" id="KW-0472">Membrane</keyword>
<feature type="transmembrane region" description="Helical" evidence="1">
    <location>
        <begin position="161"/>
        <end position="179"/>
    </location>
</feature>
<feature type="transmembrane region" description="Helical" evidence="1">
    <location>
        <begin position="424"/>
        <end position="446"/>
    </location>
</feature>
<dbReference type="RefSeq" id="WP_285272948.1">
    <property type="nucleotide sequence ID" value="NZ_JASNVW010000001.1"/>
</dbReference>
<feature type="transmembrane region" description="Helical" evidence="1">
    <location>
        <begin position="6"/>
        <end position="26"/>
    </location>
</feature>
<feature type="transmembrane region" description="Helical" evidence="1">
    <location>
        <begin position="110"/>
        <end position="131"/>
    </location>
</feature>
<evidence type="ECO:0000313" key="2">
    <source>
        <dbReference type="EMBL" id="MDK6027970.1"/>
    </source>
</evidence>
<dbReference type="Proteomes" id="UP001529235">
    <property type="component" value="Unassembled WGS sequence"/>
</dbReference>
<feature type="transmembrane region" description="Helical" evidence="1">
    <location>
        <begin position="81"/>
        <end position="98"/>
    </location>
</feature>
<feature type="transmembrane region" description="Helical" evidence="1">
    <location>
        <begin position="38"/>
        <end position="61"/>
    </location>
</feature>
<keyword evidence="1" id="KW-1133">Transmembrane helix</keyword>
<dbReference type="AlphaFoldDB" id="A0ABD4Z6L4"/>
<organism evidence="2 3">
    <name type="scientific">Ignisphaera cupida</name>
    <dbReference type="NCBI Taxonomy" id="3050454"/>
    <lineage>
        <taxon>Archaea</taxon>
        <taxon>Thermoproteota</taxon>
        <taxon>Thermoprotei</taxon>
        <taxon>Desulfurococcales</taxon>
        <taxon>Desulfurococcaceae</taxon>
        <taxon>Ignisphaera</taxon>
    </lineage>
</organism>